<dbReference type="Gene3D" id="1.25.40.10">
    <property type="entry name" value="Tetratricopeptide repeat domain"/>
    <property type="match status" value="1"/>
</dbReference>
<proteinExistence type="predicted"/>
<organism evidence="2 3">
    <name type="scientific">Salirhabdus euzebyi</name>
    <dbReference type="NCBI Taxonomy" id="394506"/>
    <lineage>
        <taxon>Bacteria</taxon>
        <taxon>Bacillati</taxon>
        <taxon>Bacillota</taxon>
        <taxon>Bacilli</taxon>
        <taxon>Bacillales</taxon>
        <taxon>Bacillaceae</taxon>
        <taxon>Salirhabdus</taxon>
    </lineage>
</organism>
<feature type="domain" description="HTH cro/C1-type" evidence="1">
    <location>
        <begin position="11"/>
        <end position="64"/>
    </location>
</feature>
<dbReference type="Proteomes" id="UP000581688">
    <property type="component" value="Unassembled WGS sequence"/>
</dbReference>
<dbReference type="PROSITE" id="PS50943">
    <property type="entry name" value="HTH_CROC1"/>
    <property type="match status" value="1"/>
</dbReference>
<dbReference type="CDD" id="cd00093">
    <property type="entry name" value="HTH_XRE"/>
    <property type="match status" value="1"/>
</dbReference>
<dbReference type="SUPFAM" id="SSF47413">
    <property type="entry name" value="lambda repressor-like DNA-binding domains"/>
    <property type="match status" value="1"/>
</dbReference>
<evidence type="ECO:0000259" key="1">
    <source>
        <dbReference type="PROSITE" id="PS50943"/>
    </source>
</evidence>
<dbReference type="SMART" id="SM00530">
    <property type="entry name" value="HTH_XRE"/>
    <property type="match status" value="1"/>
</dbReference>
<evidence type="ECO:0000313" key="2">
    <source>
        <dbReference type="EMBL" id="MBB6454106.1"/>
    </source>
</evidence>
<dbReference type="PANTHER" id="PTHR37038:SF14">
    <property type="entry name" value="TRANSCRIPTIONAL ACTIVATOR"/>
    <property type="match status" value="1"/>
</dbReference>
<dbReference type="InterPro" id="IPR001387">
    <property type="entry name" value="Cro/C1-type_HTH"/>
</dbReference>
<gene>
    <name evidence="2" type="ORF">HNQ94_002557</name>
</gene>
<dbReference type="RefSeq" id="WP_174496793.1">
    <property type="nucleotide sequence ID" value="NZ_CADDWK010000009.1"/>
</dbReference>
<sequence length="299" mass="34944">MLISGNIGEKIKDLREYYGISQKSLCDGICSQAYISRLEKGEINVSADILFLLSRRFGIDINFFFENYNSPRSEYITLTINSIRDAIKKRDYNHVEQIVSLEMKNALFTNNLEGKQFLLWNKGICSYHLGKGRDKALEYINEALACSITTTKNYSEREIEILLSKAIILLETERYYESKTIFEELLYALTKNVHISDVKINVRSYYNYVRLLIKIGQYKEAIENGEQGIYIAQKNDLIYLQGEIYFQIGRCYSYLEDNINALEFFKKASYCFDLNREEKLYNLALTRIDEIHNKAIPEL</sequence>
<dbReference type="InterPro" id="IPR011990">
    <property type="entry name" value="TPR-like_helical_dom_sf"/>
</dbReference>
<keyword evidence="3" id="KW-1185">Reference proteome</keyword>
<dbReference type="Pfam" id="PF18768">
    <property type="entry name" value="RNPP_C"/>
    <property type="match status" value="1"/>
</dbReference>
<dbReference type="EMBL" id="JACHGH010000007">
    <property type="protein sequence ID" value="MBB6454106.1"/>
    <property type="molecule type" value="Genomic_DNA"/>
</dbReference>
<reference evidence="2 3" key="1">
    <citation type="submission" date="2020-08" db="EMBL/GenBank/DDBJ databases">
        <title>Genomic Encyclopedia of Type Strains, Phase IV (KMG-IV): sequencing the most valuable type-strain genomes for metagenomic binning, comparative biology and taxonomic classification.</title>
        <authorList>
            <person name="Goeker M."/>
        </authorList>
    </citation>
    <scope>NUCLEOTIDE SEQUENCE [LARGE SCALE GENOMIC DNA]</scope>
    <source>
        <strain evidence="2 3">DSM 19612</strain>
    </source>
</reference>
<accession>A0A841Q6S2</accession>
<dbReference type="PANTHER" id="PTHR37038">
    <property type="entry name" value="TRANSCRIPTIONAL REGULATOR-RELATED"/>
    <property type="match status" value="1"/>
</dbReference>
<name>A0A841Q6S2_9BACI</name>
<dbReference type="InterPro" id="IPR041315">
    <property type="entry name" value="PlcR_TPR"/>
</dbReference>
<dbReference type="InterPro" id="IPR010982">
    <property type="entry name" value="Lambda_DNA-bd_dom_sf"/>
</dbReference>
<comment type="caution">
    <text evidence="2">The sequence shown here is derived from an EMBL/GenBank/DDBJ whole genome shotgun (WGS) entry which is preliminary data.</text>
</comment>
<dbReference type="InterPro" id="IPR019734">
    <property type="entry name" value="TPR_rpt"/>
</dbReference>
<dbReference type="AlphaFoldDB" id="A0A841Q6S2"/>
<protein>
    <submittedName>
        <fullName evidence="2">Transcriptional regulator with XRE-family HTH domain</fullName>
    </submittedName>
</protein>
<dbReference type="GO" id="GO:0003677">
    <property type="term" value="F:DNA binding"/>
    <property type="evidence" value="ECO:0007669"/>
    <property type="project" value="InterPro"/>
</dbReference>
<dbReference type="Pfam" id="PF01381">
    <property type="entry name" value="HTH_3"/>
    <property type="match status" value="1"/>
</dbReference>
<dbReference type="SUPFAM" id="SSF48452">
    <property type="entry name" value="TPR-like"/>
    <property type="match status" value="1"/>
</dbReference>
<evidence type="ECO:0000313" key="3">
    <source>
        <dbReference type="Proteomes" id="UP000581688"/>
    </source>
</evidence>
<dbReference type="InterPro" id="IPR053163">
    <property type="entry name" value="HTH-type_regulator_Rgg"/>
</dbReference>
<dbReference type="SMART" id="SM00028">
    <property type="entry name" value="TPR"/>
    <property type="match status" value="3"/>
</dbReference>